<keyword evidence="3" id="KW-0749">Sporulation</keyword>
<evidence type="ECO:0008006" key="6">
    <source>
        <dbReference type="Google" id="ProtNLM"/>
    </source>
</evidence>
<organism evidence="4 5">
    <name type="scientific">Thermotalea metallivorans</name>
    <dbReference type="NCBI Taxonomy" id="520762"/>
    <lineage>
        <taxon>Bacteria</taxon>
        <taxon>Bacillati</taxon>
        <taxon>Bacillota</taxon>
        <taxon>Clostridia</taxon>
        <taxon>Peptostreptococcales</taxon>
        <taxon>Thermotaleaceae</taxon>
        <taxon>Thermotalea</taxon>
    </lineage>
</organism>
<evidence type="ECO:0000313" key="4">
    <source>
        <dbReference type="EMBL" id="KXG74274.1"/>
    </source>
</evidence>
<dbReference type="GO" id="GO:0042601">
    <property type="term" value="C:endospore-forming forespore"/>
    <property type="evidence" value="ECO:0007669"/>
    <property type="project" value="InterPro"/>
</dbReference>
<keyword evidence="5" id="KW-1185">Reference proteome</keyword>
<evidence type="ECO:0000256" key="3">
    <source>
        <dbReference type="ARBA" id="ARBA00022969"/>
    </source>
</evidence>
<dbReference type="GO" id="GO:0030436">
    <property type="term" value="P:asexual sporulation"/>
    <property type="evidence" value="ECO:0007669"/>
    <property type="project" value="InterPro"/>
</dbReference>
<evidence type="ECO:0000256" key="1">
    <source>
        <dbReference type="ARBA" id="ARBA00004288"/>
    </source>
</evidence>
<dbReference type="EMBL" id="LOEE01000059">
    <property type="protein sequence ID" value="KXG74274.1"/>
    <property type="molecule type" value="Genomic_DNA"/>
</dbReference>
<comment type="caution">
    <text evidence="4">The sequence shown here is derived from an EMBL/GenBank/DDBJ whole genome shotgun (WGS) entry which is preliminary data.</text>
</comment>
<protein>
    <recommendedName>
        <fullName evidence="6">Small, acid-soluble spore protein H</fullName>
    </recommendedName>
</protein>
<reference evidence="4 5" key="1">
    <citation type="submission" date="2015-12" db="EMBL/GenBank/DDBJ databases">
        <title>Draft genome sequence of the thermoanaerobe Thermotalea metallivorans, an isolate from the runoff channel of the Great Artesian Basin, Australia.</title>
        <authorList>
            <person name="Patel B.K."/>
        </authorList>
    </citation>
    <scope>NUCLEOTIDE SEQUENCE [LARGE SCALE GENOMIC DNA]</scope>
    <source>
        <strain evidence="4 5">B2-1</strain>
    </source>
</reference>
<sequence length="55" mass="6406">MYERAREILNSPQTIHVFHNDIPIWIEKLNPDDRTALVTAKTGQYTVPVDELVEQ</sequence>
<gene>
    <name evidence="4" type="ORF">AN619_24660</name>
</gene>
<dbReference type="RefSeq" id="WP_242867400.1">
    <property type="nucleotide sequence ID" value="NZ_LOEE01000059.1"/>
</dbReference>
<dbReference type="Proteomes" id="UP000070456">
    <property type="component" value="Unassembled WGS sequence"/>
</dbReference>
<dbReference type="AlphaFoldDB" id="A0A140L149"/>
<proteinExistence type="inferred from homology"/>
<name>A0A140L149_9FIRM</name>
<dbReference type="GO" id="GO:0030435">
    <property type="term" value="P:sporulation resulting in formation of a cellular spore"/>
    <property type="evidence" value="ECO:0007669"/>
    <property type="project" value="UniProtKB-KW"/>
</dbReference>
<comment type="similarity">
    <text evidence="2">Belongs to the SspH family.</text>
</comment>
<evidence type="ECO:0000313" key="5">
    <source>
        <dbReference type="Proteomes" id="UP000070456"/>
    </source>
</evidence>
<dbReference type="Pfam" id="PF08141">
    <property type="entry name" value="SspH"/>
    <property type="match status" value="1"/>
</dbReference>
<accession>A0A140L149</accession>
<evidence type="ECO:0000256" key="2">
    <source>
        <dbReference type="ARBA" id="ARBA00006573"/>
    </source>
</evidence>
<comment type="subcellular location">
    <subcellularLocation>
        <location evidence="1">Spore core</location>
    </subcellularLocation>
</comment>
<dbReference type="InterPro" id="IPR012610">
    <property type="entry name" value="SASP_SspH"/>
</dbReference>